<dbReference type="Gene3D" id="3.40.50.2300">
    <property type="match status" value="2"/>
</dbReference>
<dbReference type="OrthoDB" id="9784962at2"/>
<dbReference type="PATRIC" id="fig|742734.4.peg.791"/>
<dbReference type="Proteomes" id="UP000037392">
    <property type="component" value="Unassembled WGS sequence"/>
</dbReference>
<dbReference type="SUPFAM" id="SSF53822">
    <property type="entry name" value="Periplasmic binding protein-like I"/>
    <property type="match status" value="1"/>
</dbReference>
<dbReference type="RefSeq" id="WP_007862481.1">
    <property type="nucleotide sequence ID" value="NZ_KQ235875.1"/>
</dbReference>
<dbReference type="AlphaFoldDB" id="A0A0J9B5F8"/>
<evidence type="ECO:0000256" key="2">
    <source>
        <dbReference type="ARBA" id="ARBA00023125"/>
    </source>
</evidence>
<proteinExistence type="predicted"/>
<dbReference type="SUPFAM" id="SSF47413">
    <property type="entry name" value="lambda repressor-like DNA-binding domains"/>
    <property type="match status" value="1"/>
</dbReference>
<keyword evidence="2" id="KW-0238">DNA-binding</keyword>
<dbReference type="InterPro" id="IPR000843">
    <property type="entry name" value="HTH_LacI"/>
</dbReference>
<dbReference type="CDD" id="cd01392">
    <property type="entry name" value="HTH_LacI"/>
    <property type="match status" value="1"/>
</dbReference>
<dbReference type="PROSITE" id="PS50932">
    <property type="entry name" value="HTH_LACI_2"/>
    <property type="match status" value="1"/>
</dbReference>
<dbReference type="Pfam" id="PF13377">
    <property type="entry name" value="Peripla_BP_3"/>
    <property type="match status" value="1"/>
</dbReference>
<dbReference type="InterPro" id="IPR046335">
    <property type="entry name" value="LacI/GalR-like_sensor"/>
</dbReference>
<reference evidence="5 6" key="1">
    <citation type="submission" date="2011-04" db="EMBL/GenBank/DDBJ databases">
        <title>The Genome Sequence of Clostridium citroniae WAL-19142.</title>
        <authorList>
            <consortium name="The Broad Institute Genome Sequencing Platform"/>
            <person name="Earl A."/>
            <person name="Ward D."/>
            <person name="Feldgarden M."/>
            <person name="Gevers D."/>
            <person name="Warren Y.A."/>
            <person name="Tyrrell K.L."/>
            <person name="Citron D.M."/>
            <person name="Goldstein E.J."/>
            <person name="Daigneault M."/>
            <person name="Allen-Vercoe E."/>
            <person name="Young S.K."/>
            <person name="Zeng Q."/>
            <person name="Gargeya S."/>
            <person name="Fitzgerald M."/>
            <person name="Haas B."/>
            <person name="Abouelleil A."/>
            <person name="Alvarado L."/>
            <person name="Arachchi H.M."/>
            <person name="Berlin A."/>
            <person name="Brown A."/>
            <person name="Chapman S.B."/>
            <person name="Chen Z."/>
            <person name="Dunbar C."/>
            <person name="Freedman E."/>
            <person name="Gearin G."/>
            <person name="Gellesch M."/>
            <person name="Goldberg J."/>
            <person name="Griggs A."/>
            <person name="Gujja S."/>
            <person name="Heilman E.R."/>
            <person name="Heiman D."/>
            <person name="Howarth C."/>
            <person name="Larson L."/>
            <person name="Lui A."/>
            <person name="MacDonald P.J."/>
            <person name="Mehta T."/>
            <person name="Montmayeur A."/>
            <person name="Murphy C."/>
            <person name="Neiman D."/>
            <person name="Pearson M."/>
            <person name="Priest M."/>
            <person name="Roberts A."/>
            <person name="Saif S."/>
            <person name="Shea T."/>
            <person name="Shenoy N."/>
            <person name="Sisk P."/>
            <person name="Stolte C."/>
            <person name="Sykes S."/>
            <person name="White J."/>
            <person name="Yandava C."/>
            <person name="Wortman J."/>
            <person name="Nusbaum C."/>
            <person name="Birren B."/>
        </authorList>
    </citation>
    <scope>NUCLEOTIDE SEQUENCE [LARGE SCALE GENOMIC DNA]</scope>
    <source>
        <strain evidence="5 6">WAL-19142</strain>
    </source>
</reference>
<dbReference type="Pfam" id="PF00356">
    <property type="entry name" value="LacI"/>
    <property type="match status" value="1"/>
</dbReference>
<name>A0A0J9B5F8_9FIRM</name>
<dbReference type="GO" id="GO:0003700">
    <property type="term" value="F:DNA-binding transcription factor activity"/>
    <property type="evidence" value="ECO:0007669"/>
    <property type="project" value="TreeGrafter"/>
</dbReference>
<sequence length="357" mass="40159">MKEKQSVNERLNIQEISRLANVSTATVSRVLNGSSHVSDHTREKVLDVMRRTNYTPNVFAQSLKRDSTKTVGIMCPDTMDVYITRAIFNVQRELSRYNYSSLLNCTGYELEDKKKGMSLLLQKRVDGIVLIGSSFNEVDADDNKYIIEAAGQVPIIWINGTLDAPNIYSAYCDDQEAAYRAAKRLFSTGMNGKRTIYLYNRESYSNKCKINGFLTAMIESDQPVFENSITLCPLDRVDQVLDKLMKNPEDLSKIGAVMTSGDSLAVRVLRYLRRRGLRVPDQIQVIGYSNSELGNYCVPELTSIDSCVNELSGEAVKMLLKVLGGETVEENKVLKARIIPRESTKELYNGIQDDTVQ</sequence>
<keyword evidence="3" id="KW-0804">Transcription</keyword>
<dbReference type="PANTHER" id="PTHR30146:SF109">
    <property type="entry name" value="HTH-TYPE TRANSCRIPTIONAL REGULATOR GALS"/>
    <property type="match status" value="1"/>
</dbReference>
<organism evidence="5 6">
    <name type="scientific">[Clostridium] citroniae WAL-19142</name>
    <dbReference type="NCBI Taxonomy" id="742734"/>
    <lineage>
        <taxon>Bacteria</taxon>
        <taxon>Bacillati</taxon>
        <taxon>Bacillota</taxon>
        <taxon>Clostridia</taxon>
        <taxon>Lachnospirales</taxon>
        <taxon>Lachnospiraceae</taxon>
        <taxon>Enterocloster</taxon>
    </lineage>
</organism>
<evidence type="ECO:0000256" key="1">
    <source>
        <dbReference type="ARBA" id="ARBA00023015"/>
    </source>
</evidence>
<comment type="caution">
    <text evidence="5">The sequence shown here is derived from an EMBL/GenBank/DDBJ whole genome shotgun (WGS) entry which is preliminary data.</text>
</comment>
<dbReference type="PANTHER" id="PTHR30146">
    <property type="entry name" value="LACI-RELATED TRANSCRIPTIONAL REPRESSOR"/>
    <property type="match status" value="1"/>
</dbReference>
<evidence type="ECO:0000313" key="6">
    <source>
        <dbReference type="Proteomes" id="UP000037392"/>
    </source>
</evidence>
<feature type="domain" description="HTH lacI-type" evidence="4">
    <location>
        <begin position="11"/>
        <end position="65"/>
    </location>
</feature>
<dbReference type="EMBL" id="ADLK01000089">
    <property type="protein sequence ID" value="KMW08328.1"/>
    <property type="molecule type" value="Genomic_DNA"/>
</dbReference>
<dbReference type="CDD" id="cd06267">
    <property type="entry name" value="PBP1_LacI_sugar_binding-like"/>
    <property type="match status" value="1"/>
</dbReference>
<dbReference type="GO" id="GO:0000976">
    <property type="term" value="F:transcription cis-regulatory region binding"/>
    <property type="evidence" value="ECO:0007669"/>
    <property type="project" value="TreeGrafter"/>
</dbReference>
<dbReference type="GeneID" id="93166311"/>
<accession>A0A0J9B5F8</accession>
<dbReference type="Gene3D" id="1.10.260.40">
    <property type="entry name" value="lambda repressor-like DNA-binding domains"/>
    <property type="match status" value="1"/>
</dbReference>
<gene>
    <name evidence="5" type="ORF">HMPREF9470_00741</name>
</gene>
<evidence type="ECO:0000313" key="5">
    <source>
        <dbReference type="EMBL" id="KMW08328.1"/>
    </source>
</evidence>
<protein>
    <recommendedName>
        <fullName evidence="4">HTH lacI-type domain-containing protein</fullName>
    </recommendedName>
</protein>
<dbReference type="InterPro" id="IPR010982">
    <property type="entry name" value="Lambda_DNA-bd_dom_sf"/>
</dbReference>
<keyword evidence="1" id="KW-0805">Transcription regulation</keyword>
<evidence type="ECO:0000256" key="3">
    <source>
        <dbReference type="ARBA" id="ARBA00023163"/>
    </source>
</evidence>
<evidence type="ECO:0000259" key="4">
    <source>
        <dbReference type="PROSITE" id="PS50932"/>
    </source>
</evidence>
<dbReference type="InterPro" id="IPR028082">
    <property type="entry name" value="Peripla_BP_I"/>
</dbReference>
<dbReference type="SMART" id="SM00354">
    <property type="entry name" value="HTH_LACI"/>
    <property type="match status" value="1"/>
</dbReference>